<dbReference type="InterPro" id="IPR011109">
    <property type="entry name" value="DNA_bind_recombinase_dom"/>
</dbReference>
<evidence type="ECO:0000313" key="2">
    <source>
        <dbReference type="EMBL" id="KGJ90116.1"/>
    </source>
</evidence>
<gene>
    <name evidence="2" type="ORF">ND2E_3672</name>
</gene>
<sequence length="184" mass="20948">MKNVKSDNCATHDVSTLRKSLFEELESFHKAQLSKSVKARLERNAKNGFHNGGIAPFGFQAVPYDGGKGHYPRKVLKVLEHEAEVIKLIFDLFTSQKNSNDSILAKVLNHLKINEIKRRGKLWTSPQLIDLIKDSTYYGERVFPRNKKQRSNDKQIIITVPSIVTKNTFILANKKLASLHKGHK</sequence>
<dbReference type="GO" id="GO:0003677">
    <property type="term" value="F:DNA binding"/>
    <property type="evidence" value="ECO:0007669"/>
    <property type="project" value="InterPro"/>
</dbReference>
<evidence type="ECO:0000259" key="1">
    <source>
        <dbReference type="PROSITE" id="PS51737"/>
    </source>
</evidence>
<dbReference type="RefSeq" id="WP_033094500.1">
    <property type="nucleotide sequence ID" value="NZ_JQED01000037.1"/>
</dbReference>
<protein>
    <submittedName>
        <fullName evidence="2">Recombinase</fullName>
    </submittedName>
</protein>
<comment type="caution">
    <text evidence="2">The sequence shown here is derived from an EMBL/GenBank/DDBJ whole genome shotgun (WGS) entry which is preliminary data.</text>
</comment>
<dbReference type="GO" id="GO:0000150">
    <property type="term" value="F:DNA strand exchange activity"/>
    <property type="evidence" value="ECO:0007669"/>
    <property type="project" value="InterPro"/>
</dbReference>
<dbReference type="Proteomes" id="UP000029843">
    <property type="component" value="Unassembled WGS sequence"/>
</dbReference>
<evidence type="ECO:0000313" key="3">
    <source>
        <dbReference type="Proteomes" id="UP000029843"/>
    </source>
</evidence>
<dbReference type="PROSITE" id="PS51737">
    <property type="entry name" value="RECOMBINASE_DNA_BIND"/>
    <property type="match status" value="1"/>
</dbReference>
<dbReference type="OrthoDB" id="5479610at2"/>
<dbReference type="AlphaFoldDB" id="A0A099KIF2"/>
<dbReference type="InterPro" id="IPR050639">
    <property type="entry name" value="SSR_resolvase"/>
</dbReference>
<dbReference type="PATRIC" id="fig|28229.4.peg.2824"/>
<dbReference type="PANTHER" id="PTHR30461:SF23">
    <property type="entry name" value="DNA RECOMBINASE-RELATED"/>
    <property type="match status" value="1"/>
</dbReference>
<dbReference type="Gene3D" id="3.90.1750.20">
    <property type="entry name" value="Putative Large Serine Recombinase, Chain B, Domain 2"/>
    <property type="match status" value="1"/>
</dbReference>
<feature type="domain" description="Recombinase" evidence="1">
    <location>
        <begin position="56"/>
        <end position="182"/>
    </location>
</feature>
<name>A0A099KIF2_COLPS</name>
<dbReference type="InterPro" id="IPR038109">
    <property type="entry name" value="DNA_bind_recomb_sf"/>
</dbReference>
<organism evidence="2 3">
    <name type="scientific">Colwellia psychrerythraea</name>
    <name type="common">Vibrio psychroerythus</name>
    <dbReference type="NCBI Taxonomy" id="28229"/>
    <lineage>
        <taxon>Bacteria</taxon>
        <taxon>Pseudomonadati</taxon>
        <taxon>Pseudomonadota</taxon>
        <taxon>Gammaproteobacteria</taxon>
        <taxon>Alteromonadales</taxon>
        <taxon>Colwelliaceae</taxon>
        <taxon>Colwellia</taxon>
    </lineage>
</organism>
<proteinExistence type="predicted"/>
<reference evidence="2 3" key="1">
    <citation type="submission" date="2014-08" db="EMBL/GenBank/DDBJ databases">
        <title>Genomic and Phenotypic Diversity of Colwellia psychrerythraea strains from Disparate Marine Basins.</title>
        <authorList>
            <person name="Techtmann S.M."/>
            <person name="Stelling S.C."/>
            <person name="Utturkar S.M."/>
            <person name="Alshibli N."/>
            <person name="Harris A."/>
            <person name="Brown S.D."/>
            <person name="Hazen T.C."/>
        </authorList>
    </citation>
    <scope>NUCLEOTIDE SEQUENCE [LARGE SCALE GENOMIC DNA]</scope>
    <source>
        <strain evidence="2 3">ND2E</strain>
    </source>
</reference>
<dbReference type="PANTHER" id="PTHR30461">
    <property type="entry name" value="DNA-INVERTASE FROM LAMBDOID PROPHAGE"/>
    <property type="match status" value="1"/>
</dbReference>
<dbReference type="Pfam" id="PF07508">
    <property type="entry name" value="Recombinase"/>
    <property type="match status" value="1"/>
</dbReference>
<accession>A0A099KIF2</accession>
<dbReference type="EMBL" id="JQED01000037">
    <property type="protein sequence ID" value="KGJ90116.1"/>
    <property type="molecule type" value="Genomic_DNA"/>
</dbReference>